<dbReference type="InterPro" id="IPR055686">
    <property type="entry name" value="DUF7262"/>
</dbReference>
<reference evidence="2" key="3">
    <citation type="journal article" name="MicrobiologyOpen">
        <title>Whole-genome comparison between the type strain of Halobacterium salinarum (DSM 3754(T)) and the laboratory strains R1 and NRC-1.</title>
        <authorList>
            <person name="Pfeiffer F."/>
            <person name="Losensky G."/>
            <person name="Marchfelder A."/>
            <person name="Habermann B."/>
            <person name="Dyall-Smith M."/>
        </authorList>
    </citation>
    <scope>NUCLEOTIDE SEQUENCE</scope>
    <source>
        <strain evidence="2">91-R6</strain>
    </source>
</reference>
<evidence type="ECO:0000256" key="1">
    <source>
        <dbReference type="SAM" id="Phobius"/>
    </source>
</evidence>
<feature type="transmembrane region" description="Helical" evidence="1">
    <location>
        <begin position="12"/>
        <end position="35"/>
    </location>
</feature>
<dbReference type="EMBL" id="VRYN01000002">
    <property type="protein sequence ID" value="TYO76861.1"/>
    <property type="molecule type" value="Genomic_DNA"/>
</dbReference>
<dbReference type="Pfam" id="PF23923">
    <property type="entry name" value="DUF7262"/>
    <property type="match status" value="2"/>
</dbReference>
<dbReference type="RefSeq" id="WP_010902105.1">
    <property type="nucleotide sequence ID" value="NZ_VRYN01000002.1"/>
</dbReference>
<gene>
    <name evidence="3" type="ORF">APQ99_01503</name>
    <name evidence="2" type="ORF">HBSAL_01810</name>
</gene>
<evidence type="ECO:0000313" key="3">
    <source>
        <dbReference type="EMBL" id="TYO76861.1"/>
    </source>
</evidence>
<keyword evidence="1" id="KW-1133">Transmembrane helix</keyword>
<dbReference type="GeneID" id="68693171"/>
<keyword evidence="1" id="KW-0472">Membrane</keyword>
<organism evidence="2 4">
    <name type="scientific">Halobacterium salinarum (strain ATCC 33171 / DSM 3754 / JCM 8978 / NBRC 102687 / NCIMB 764 / 91-R6)</name>
    <dbReference type="NCBI Taxonomy" id="2597657"/>
    <lineage>
        <taxon>Archaea</taxon>
        <taxon>Methanobacteriati</taxon>
        <taxon>Methanobacteriota</taxon>
        <taxon>Stenosarchaea group</taxon>
        <taxon>Halobacteria</taxon>
        <taxon>Halobacteriales</taxon>
        <taxon>Halobacteriaceae</taxon>
        <taxon>Halobacterium</taxon>
    </lineage>
</organism>
<name>A0A4D6GR20_HALS9</name>
<accession>A0A4D6GR20</accession>
<evidence type="ECO:0000313" key="2">
    <source>
        <dbReference type="EMBL" id="QCC44093.1"/>
    </source>
</evidence>
<protein>
    <submittedName>
        <fullName evidence="2">Uncharacterized protein</fullName>
    </submittedName>
</protein>
<proteinExistence type="predicted"/>
<dbReference type="Proteomes" id="UP000323075">
    <property type="component" value="Unassembled WGS sequence"/>
</dbReference>
<dbReference type="AlphaFoldDB" id="A0A4D6GR20"/>
<reference evidence="3 5" key="2">
    <citation type="submission" date="2019-07" db="EMBL/GenBank/DDBJ databases">
        <title>Genomic Encyclopedia of Archaeal and Bacterial Type Strains, Phase II (KMG-II): from individual species to whole genera.</title>
        <authorList>
            <person name="Goeker M."/>
        </authorList>
    </citation>
    <scope>NUCLEOTIDE SEQUENCE [LARGE SCALE GENOMIC DNA]</scope>
    <source>
        <strain evidence="3 5">DSM 3754</strain>
    </source>
</reference>
<evidence type="ECO:0000313" key="5">
    <source>
        <dbReference type="Proteomes" id="UP000323075"/>
    </source>
</evidence>
<sequence length="122" mass="12823">MPERGRRGQASLPAVEAAIGVFVILAVAATFTVGVPGDGGHTRTAQLDRYAADAATIIETTPPHGSGSRIDDRLRRLLPASVLFSVDTTSGRLGRQPPRTAPTGRATVHRANGTVTLRVWDA</sequence>
<evidence type="ECO:0000313" key="4">
    <source>
        <dbReference type="Proteomes" id="UP000296216"/>
    </source>
</evidence>
<reference evidence="2 4" key="1">
    <citation type="journal article" date="2019" name="Microbiol. Resour. Announc.">
        <title>The Genome Sequence of the Halobacterium salinarum Type Strain Is Closely Related to That of Laboratory Strains NRC-1 and R1.</title>
        <authorList>
            <person name="Pfeiffer F."/>
            <person name="Marchfelder A."/>
            <person name="Habermann B."/>
            <person name="Dyall-Smith M.L."/>
        </authorList>
    </citation>
    <scope>NUCLEOTIDE SEQUENCE [LARGE SCALE GENOMIC DNA]</scope>
    <source>
        <strain evidence="2">91-R6</strain>
        <strain evidence="4">ATCC 33171 / DSM 3754 / JCM 8978 / NBRC 102687 / NCIMB 764 / 91-R6</strain>
    </source>
</reference>
<dbReference type="EMBL" id="CP038631">
    <property type="protein sequence ID" value="QCC44093.1"/>
    <property type="molecule type" value="Genomic_DNA"/>
</dbReference>
<keyword evidence="1" id="KW-0812">Transmembrane</keyword>
<dbReference type="Proteomes" id="UP000296216">
    <property type="component" value="Chromosome"/>
</dbReference>